<dbReference type="Pfam" id="PF07369">
    <property type="entry name" value="DUF1488"/>
    <property type="match status" value="1"/>
</dbReference>
<dbReference type="EMBL" id="CP076643">
    <property type="protein sequence ID" value="QXO17339.1"/>
    <property type="molecule type" value="Genomic_DNA"/>
</dbReference>
<accession>A0A975UB97</accession>
<keyword evidence="2" id="KW-1185">Reference proteome</keyword>
<dbReference type="InterPro" id="IPR009962">
    <property type="entry name" value="DUF1488"/>
</dbReference>
<dbReference type="AlphaFoldDB" id="A0A975UB97"/>
<reference evidence="1" key="1">
    <citation type="submission" date="2021-06" db="EMBL/GenBank/DDBJ databases">
        <title>Vibrio nov. sp., novel gut bacterium isolated from Yellow Sea oyster.</title>
        <authorList>
            <person name="Muhammad N."/>
            <person name="Nguyen T.H."/>
            <person name="Lee Y.-J."/>
            <person name="Ko J."/>
            <person name="Kim S.-G."/>
        </authorList>
    </citation>
    <scope>NUCLEOTIDE SEQUENCE</scope>
    <source>
        <strain evidence="1">OG9-811</strain>
    </source>
</reference>
<dbReference type="KEGG" id="vos:KNV97_18435"/>
<protein>
    <submittedName>
        <fullName evidence="1">DUF1488 domain-containing protein</fullName>
    </submittedName>
</protein>
<dbReference type="RefSeq" id="WP_218562540.1">
    <property type="nucleotide sequence ID" value="NZ_CP076643.1"/>
</dbReference>
<gene>
    <name evidence="1" type="ORF">KNV97_18435</name>
</gene>
<evidence type="ECO:0000313" key="1">
    <source>
        <dbReference type="EMBL" id="QXO17339.1"/>
    </source>
</evidence>
<proteinExistence type="predicted"/>
<organism evidence="1 2">
    <name type="scientific">Vibrio ostreae</name>
    <dbReference type="NCBI Taxonomy" id="2841925"/>
    <lineage>
        <taxon>Bacteria</taxon>
        <taxon>Pseudomonadati</taxon>
        <taxon>Pseudomonadota</taxon>
        <taxon>Gammaproteobacteria</taxon>
        <taxon>Vibrionales</taxon>
        <taxon>Vibrionaceae</taxon>
        <taxon>Vibrio</taxon>
    </lineage>
</organism>
<sequence>MNQSILFPDIQSWDEALQAVVFPAQQSGALIQCVVPLTELSRLSGRVVEDSQQALDTFAELRFDLEESAEALIEDEAFNQYGQIEVVS</sequence>
<evidence type="ECO:0000313" key="2">
    <source>
        <dbReference type="Proteomes" id="UP000694232"/>
    </source>
</evidence>
<name>A0A975UB97_9VIBR</name>
<dbReference type="Proteomes" id="UP000694232">
    <property type="component" value="Chromosome 1"/>
</dbReference>